<evidence type="ECO:0000259" key="6">
    <source>
        <dbReference type="Pfam" id="PF03466"/>
    </source>
</evidence>
<comment type="caution">
    <text evidence="7">The sequence shown here is derived from an EMBL/GenBank/DDBJ whole genome shotgun (WGS) entry which is preliminary data.</text>
</comment>
<dbReference type="OrthoDB" id="3388207at2"/>
<dbReference type="RefSeq" id="WP_133755193.1">
    <property type="nucleotide sequence ID" value="NZ_SOAW01000002.1"/>
</dbReference>
<dbReference type="AlphaFoldDB" id="A0A4R7J3C3"/>
<evidence type="ECO:0000313" key="7">
    <source>
        <dbReference type="EMBL" id="TDT30843.1"/>
    </source>
</evidence>
<evidence type="ECO:0000256" key="4">
    <source>
        <dbReference type="ARBA" id="ARBA00023163"/>
    </source>
</evidence>
<keyword evidence="4" id="KW-0804">Transcription</keyword>
<evidence type="ECO:0000256" key="1">
    <source>
        <dbReference type="ARBA" id="ARBA00009437"/>
    </source>
</evidence>
<dbReference type="InterPro" id="IPR005119">
    <property type="entry name" value="LysR_subst-bd"/>
</dbReference>
<evidence type="ECO:0000256" key="5">
    <source>
        <dbReference type="SAM" id="MobiDB-lite"/>
    </source>
</evidence>
<comment type="similarity">
    <text evidence="1">Belongs to the LysR transcriptional regulatory family.</text>
</comment>
<proteinExistence type="inferred from homology"/>
<protein>
    <submittedName>
        <fullName evidence="7">LysR substrate binding domain-containing protein</fullName>
    </submittedName>
</protein>
<dbReference type="PANTHER" id="PTHR30346">
    <property type="entry name" value="TRANSCRIPTIONAL DUAL REGULATOR HCAR-RELATED"/>
    <property type="match status" value="1"/>
</dbReference>
<keyword evidence="2" id="KW-0805">Transcription regulation</keyword>
<dbReference type="GO" id="GO:0003700">
    <property type="term" value="F:DNA-binding transcription factor activity"/>
    <property type="evidence" value="ECO:0007669"/>
    <property type="project" value="TreeGrafter"/>
</dbReference>
<reference evidence="7 8" key="1">
    <citation type="submission" date="2019-03" db="EMBL/GenBank/DDBJ databases">
        <title>Genomic Encyclopedia of Archaeal and Bacterial Type Strains, Phase II (KMG-II): from individual species to whole genera.</title>
        <authorList>
            <person name="Goeker M."/>
        </authorList>
    </citation>
    <scope>NUCLEOTIDE SEQUENCE [LARGE SCALE GENOMIC DNA]</scope>
    <source>
        <strain evidence="7 8">DSM 24323</strain>
    </source>
</reference>
<keyword evidence="8" id="KW-1185">Reference proteome</keyword>
<dbReference type="GO" id="GO:0003677">
    <property type="term" value="F:DNA binding"/>
    <property type="evidence" value="ECO:0007669"/>
    <property type="project" value="UniProtKB-KW"/>
</dbReference>
<dbReference type="Pfam" id="PF03466">
    <property type="entry name" value="LysR_substrate"/>
    <property type="match status" value="1"/>
</dbReference>
<evidence type="ECO:0000256" key="2">
    <source>
        <dbReference type="ARBA" id="ARBA00023015"/>
    </source>
</evidence>
<organism evidence="7 8">
    <name type="scientific">Naumannella halotolerans</name>
    <dbReference type="NCBI Taxonomy" id="993414"/>
    <lineage>
        <taxon>Bacteria</taxon>
        <taxon>Bacillati</taxon>
        <taxon>Actinomycetota</taxon>
        <taxon>Actinomycetes</taxon>
        <taxon>Propionibacteriales</taxon>
        <taxon>Propionibacteriaceae</taxon>
        <taxon>Naumannella</taxon>
    </lineage>
</organism>
<feature type="compositionally biased region" description="Basic and acidic residues" evidence="5">
    <location>
        <begin position="185"/>
        <end position="206"/>
    </location>
</feature>
<sequence>MTDQPDPPAAPLRIGFVPGVTLTKWRRIWSERFGRRPLEVVEVDAAAQREVLDSGQFDMCFVRLPIERDDLHLIPLYDELPVLWLSKEHLLSALDEITADDLAEEDVRTDPNPMNIDLTAAQHTVLHVPMSIARTHSRRDLTYRPIVDANPPTIGLAWRTDNNHPMIDEFIGIVRGRTANSSRTAQERQPEKPSKKSGKRATDRDRQQRRRPRHRR</sequence>
<gene>
    <name evidence="7" type="ORF">CLV29_2249</name>
</gene>
<keyword evidence="3" id="KW-0238">DNA-binding</keyword>
<name>A0A4R7J3C3_9ACTN</name>
<dbReference type="GO" id="GO:0032993">
    <property type="term" value="C:protein-DNA complex"/>
    <property type="evidence" value="ECO:0007669"/>
    <property type="project" value="TreeGrafter"/>
</dbReference>
<dbReference type="EMBL" id="SOAW01000002">
    <property type="protein sequence ID" value="TDT30843.1"/>
    <property type="molecule type" value="Genomic_DNA"/>
</dbReference>
<dbReference type="SUPFAM" id="SSF53850">
    <property type="entry name" value="Periplasmic binding protein-like II"/>
    <property type="match status" value="1"/>
</dbReference>
<evidence type="ECO:0000256" key="3">
    <source>
        <dbReference type="ARBA" id="ARBA00023125"/>
    </source>
</evidence>
<accession>A0A4R7J3C3</accession>
<feature type="domain" description="LysR substrate-binding" evidence="6">
    <location>
        <begin position="8"/>
        <end position="107"/>
    </location>
</feature>
<dbReference type="Gene3D" id="3.40.190.10">
    <property type="entry name" value="Periplasmic binding protein-like II"/>
    <property type="match status" value="4"/>
</dbReference>
<evidence type="ECO:0000313" key="8">
    <source>
        <dbReference type="Proteomes" id="UP000295371"/>
    </source>
</evidence>
<dbReference type="Proteomes" id="UP000295371">
    <property type="component" value="Unassembled WGS sequence"/>
</dbReference>
<feature type="compositionally biased region" description="Basic residues" evidence="5">
    <location>
        <begin position="207"/>
        <end position="216"/>
    </location>
</feature>
<dbReference type="PANTHER" id="PTHR30346:SF0">
    <property type="entry name" value="HCA OPERON TRANSCRIPTIONAL ACTIVATOR HCAR"/>
    <property type="match status" value="1"/>
</dbReference>
<feature type="region of interest" description="Disordered" evidence="5">
    <location>
        <begin position="175"/>
        <end position="216"/>
    </location>
</feature>